<dbReference type="InterPro" id="IPR012334">
    <property type="entry name" value="Pectin_lyas_fold"/>
</dbReference>
<dbReference type="Proteomes" id="UP001589619">
    <property type="component" value="Unassembled WGS sequence"/>
</dbReference>
<dbReference type="InterPro" id="IPR003305">
    <property type="entry name" value="CenC_carb-bd"/>
</dbReference>
<dbReference type="InterPro" id="IPR036116">
    <property type="entry name" value="FN3_sf"/>
</dbReference>
<dbReference type="InterPro" id="IPR006626">
    <property type="entry name" value="PbH1"/>
</dbReference>
<dbReference type="SMART" id="SM00710">
    <property type="entry name" value="PbH1"/>
    <property type="match status" value="8"/>
</dbReference>
<dbReference type="PROSITE" id="PS50853">
    <property type="entry name" value="FN3"/>
    <property type="match status" value="1"/>
</dbReference>
<dbReference type="InterPro" id="IPR003961">
    <property type="entry name" value="FN3_dom"/>
</dbReference>
<feature type="domain" description="Fibronectin type-III" evidence="3">
    <location>
        <begin position="671"/>
        <end position="758"/>
    </location>
</feature>
<evidence type="ECO:0000259" key="3">
    <source>
        <dbReference type="PROSITE" id="PS50853"/>
    </source>
</evidence>
<keyword evidence="1" id="KW-0378">Hydrolase</keyword>
<dbReference type="InterPro" id="IPR039448">
    <property type="entry name" value="Beta_helix"/>
</dbReference>
<dbReference type="Gene3D" id="2.60.120.260">
    <property type="entry name" value="Galactose-binding domain-like"/>
    <property type="match status" value="1"/>
</dbReference>
<dbReference type="Pfam" id="PF13229">
    <property type="entry name" value="Beta_helix"/>
    <property type="match status" value="1"/>
</dbReference>
<dbReference type="Gene3D" id="2.160.20.10">
    <property type="entry name" value="Single-stranded right-handed beta-helix, Pectin lyase-like"/>
    <property type="match status" value="1"/>
</dbReference>
<dbReference type="SUPFAM" id="SSF51126">
    <property type="entry name" value="Pectin lyase-like"/>
    <property type="match status" value="1"/>
</dbReference>
<dbReference type="Pfam" id="PF02018">
    <property type="entry name" value="CBM_4_9"/>
    <property type="match status" value="1"/>
</dbReference>
<evidence type="ECO:0000256" key="2">
    <source>
        <dbReference type="SAM" id="SignalP"/>
    </source>
</evidence>
<comment type="caution">
    <text evidence="4">The sequence shown here is derived from an EMBL/GenBank/DDBJ whole genome shotgun (WGS) entry which is preliminary data.</text>
</comment>
<dbReference type="SUPFAM" id="SSF49265">
    <property type="entry name" value="Fibronectin type III"/>
    <property type="match status" value="1"/>
</dbReference>
<dbReference type="Pfam" id="PF00041">
    <property type="entry name" value="fn3"/>
    <property type="match status" value="1"/>
</dbReference>
<dbReference type="InterPro" id="IPR013783">
    <property type="entry name" value="Ig-like_fold"/>
</dbReference>
<dbReference type="SMART" id="SM00060">
    <property type="entry name" value="FN3"/>
    <property type="match status" value="1"/>
</dbReference>
<gene>
    <name evidence="4" type="ORF">ACFFNY_18635</name>
</gene>
<feature type="chain" id="PRO_5045769196" evidence="2">
    <location>
        <begin position="29"/>
        <end position="1010"/>
    </location>
</feature>
<proteinExistence type="predicted"/>
<dbReference type="Gene3D" id="3.30.1920.20">
    <property type="match status" value="1"/>
</dbReference>
<name>A0ABV5VZ47_9BACL</name>
<sequence length="1010" mass="109486">MVKKMKAMITNFLIFLMLSITIPAIVPASASADQPLTTGTSYYVDASSGSDSNAGTSAGAAWQTLDKVNSTTFMPGDRILFKAGGAWTGTLHPLGSGSAGAPITIDGYGSGNKPLIMGNGARAAIELHMQEYWTIQNLEITNDALQVAMRNGIFIRGNESSSTAPPLHGIRILNMDVHNVKGIHKSTDGDVWRSAAIQLHGNFNDVLVSGNNVHDVTNGGIFHFSPGNSDGIVISNNIVNKTGRDGIIVAQAKNVLVEYNTVLDAGINGQGFRWIAGMFPHRVENATFQYNEVARTMKEISDGQGLDADLFNGGTIIFQYNYSHDNQGGFLLVMEDQTPYRDNRPLENIIIRYNISQNDASGEMKIRYTDKTYIYNNNIYCPNCIVKVSSDGYSGYSEGAKIWNNIFYAAGGIYQQDFLYDSNVYTGNGAIPDDPNQITADPLFVDPGNGGDFKTGIDGYRLEPESPALNAGKVISGNGGKDYWGNPLYFGNPDIGAFEYQAIDNKPPSSDYNQRPVNLVLDPDFEIVTTGSEPWSYYYGDPASPFAFTTEQNHTDGGTRSMKMTGKRDYRGLRQDVRVKPNTDYVFSLYAKTDNNGDSSKIALFKVLDTSERTIGQTIIGNTIDWNQFTIHVNSGSLTTLRIILQDGGISGYFDDFSAAPSDSTAPTWPDGSTLSATNVQAGSLMLAWPPAADNVGVAQYRIYKEGRLLDTVSGSVYQYNVTGLEEFTNYAFKVIAEDNAGNWSAKRLTAIIKTADETPPTTTIALAPSQPDGQNGWYVHPVTITMDAADTMSGVAKTEFSLDSGTTWQTYTGALTIFQDGQYTLSYRSTDNAGNAEAVKSVSFSLDSTAPVIAVSVPEEDGTYEASGELLPSFIVTDNLSGVDNNKTSVTLDTYSYTVGTTIPLYTLSLGSHTFMVTSSDKAGNQVSSTIHFQTVSSIGSLQALVIRFTEHNWIDNAGIANSLRSKLAANDLTSFVNELQAQSGKHISSEAANYLLRDARFLLSQNKR</sequence>
<evidence type="ECO:0000256" key="1">
    <source>
        <dbReference type="ARBA" id="ARBA00022801"/>
    </source>
</evidence>
<evidence type="ECO:0000313" key="4">
    <source>
        <dbReference type="EMBL" id="MFB9753589.1"/>
    </source>
</evidence>
<evidence type="ECO:0000313" key="5">
    <source>
        <dbReference type="Proteomes" id="UP001589619"/>
    </source>
</evidence>
<keyword evidence="2" id="KW-0732">Signal</keyword>
<organism evidence="4 5">
    <name type="scientific">Paenibacillus hodogayensis</name>
    <dbReference type="NCBI Taxonomy" id="279208"/>
    <lineage>
        <taxon>Bacteria</taxon>
        <taxon>Bacillati</taxon>
        <taxon>Bacillota</taxon>
        <taxon>Bacilli</taxon>
        <taxon>Bacillales</taxon>
        <taxon>Paenibacillaceae</taxon>
        <taxon>Paenibacillus</taxon>
    </lineage>
</organism>
<feature type="signal peptide" evidence="2">
    <location>
        <begin position="1"/>
        <end position="28"/>
    </location>
</feature>
<protein>
    <submittedName>
        <fullName evidence="4">OmpL47-type beta-barrel domain-containing protein</fullName>
    </submittedName>
</protein>
<dbReference type="InterPro" id="IPR011050">
    <property type="entry name" value="Pectin_lyase_fold/virulence"/>
</dbReference>
<dbReference type="InterPro" id="IPR008979">
    <property type="entry name" value="Galactose-bd-like_sf"/>
</dbReference>
<reference evidence="4 5" key="1">
    <citation type="submission" date="2024-09" db="EMBL/GenBank/DDBJ databases">
        <authorList>
            <person name="Sun Q."/>
            <person name="Mori K."/>
        </authorList>
    </citation>
    <scope>NUCLEOTIDE SEQUENCE [LARGE SCALE GENOMIC DNA]</scope>
    <source>
        <strain evidence="4 5">JCM 12520</strain>
    </source>
</reference>
<dbReference type="Gene3D" id="2.60.40.10">
    <property type="entry name" value="Immunoglobulins"/>
    <property type="match status" value="1"/>
</dbReference>
<accession>A0ABV5VZ47</accession>
<dbReference type="CDD" id="cd00063">
    <property type="entry name" value="FN3"/>
    <property type="match status" value="1"/>
</dbReference>
<keyword evidence="5" id="KW-1185">Reference proteome</keyword>
<dbReference type="NCBIfam" id="NF047446">
    <property type="entry name" value="barrel_OmpL47"/>
    <property type="match status" value="1"/>
</dbReference>
<dbReference type="RefSeq" id="WP_344900957.1">
    <property type="nucleotide sequence ID" value="NZ_BAAAYO010000001.1"/>
</dbReference>
<dbReference type="SUPFAM" id="SSF49785">
    <property type="entry name" value="Galactose-binding domain-like"/>
    <property type="match status" value="1"/>
</dbReference>
<dbReference type="InterPro" id="IPR058094">
    <property type="entry name" value="Ig-like_OmpL47-like"/>
</dbReference>
<dbReference type="EMBL" id="JBHMAG010000012">
    <property type="protein sequence ID" value="MFB9753589.1"/>
    <property type="molecule type" value="Genomic_DNA"/>
</dbReference>